<dbReference type="Pfam" id="PF05860">
    <property type="entry name" value="TPS"/>
    <property type="match status" value="1"/>
</dbReference>
<name>A0A1K1ZRB0_9GAMM</name>
<dbReference type="RefSeq" id="WP_177247099.1">
    <property type="nucleotide sequence ID" value="NZ_FPJW01000013.1"/>
</dbReference>
<dbReference type="NCBIfam" id="TIGR01901">
    <property type="entry name" value="adhes_NPXG"/>
    <property type="match status" value="1"/>
</dbReference>
<gene>
    <name evidence="3" type="ORF">SAMN02745752_02805</name>
</gene>
<dbReference type="PANTHER" id="PTHR12338:SF5">
    <property type="entry name" value="ANTIGEN 43-RELATED"/>
    <property type="match status" value="1"/>
</dbReference>
<feature type="signal peptide" evidence="1">
    <location>
        <begin position="1"/>
        <end position="41"/>
    </location>
</feature>
<dbReference type="SMART" id="SM00912">
    <property type="entry name" value="Haemagg_act"/>
    <property type="match status" value="1"/>
</dbReference>
<evidence type="ECO:0000313" key="3">
    <source>
        <dbReference type="EMBL" id="SFX76663.1"/>
    </source>
</evidence>
<evidence type="ECO:0000256" key="1">
    <source>
        <dbReference type="SAM" id="SignalP"/>
    </source>
</evidence>
<dbReference type="Gene3D" id="2.160.20.10">
    <property type="entry name" value="Single-stranded right-handed beta-helix, Pectin lyase-like"/>
    <property type="match status" value="1"/>
</dbReference>
<keyword evidence="4" id="KW-1185">Reference proteome</keyword>
<accession>A0A1K1ZRB0</accession>
<evidence type="ECO:0000259" key="2">
    <source>
        <dbReference type="SMART" id="SM00912"/>
    </source>
</evidence>
<dbReference type="EMBL" id="FPJW01000013">
    <property type="protein sequence ID" value="SFX76663.1"/>
    <property type="molecule type" value="Genomic_DNA"/>
</dbReference>
<dbReference type="AlphaFoldDB" id="A0A1K1ZRB0"/>
<dbReference type="Proteomes" id="UP000182350">
    <property type="component" value="Unassembled WGS sequence"/>
</dbReference>
<reference evidence="3 4" key="1">
    <citation type="submission" date="2016-11" db="EMBL/GenBank/DDBJ databases">
        <authorList>
            <person name="Jaros S."/>
            <person name="Januszkiewicz K."/>
            <person name="Wedrychowicz H."/>
        </authorList>
    </citation>
    <scope>NUCLEOTIDE SEQUENCE [LARGE SCALE GENOMIC DNA]</scope>
    <source>
        <strain evidence="3 4">DSM 21637</strain>
    </source>
</reference>
<keyword evidence="1" id="KW-0732">Signal</keyword>
<dbReference type="InterPro" id="IPR050909">
    <property type="entry name" value="Bact_Autotransporter_VF"/>
</dbReference>
<dbReference type="InterPro" id="IPR011050">
    <property type="entry name" value="Pectin_lyase_fold/virulence"/>
</dbReference>
<dbReference type="InterPro" id="IPR008638">
    <property type="entry name" value="FhaB/CdiA-like_TPS"/>
</dbReference>
<sequence length="1177" mass="117946">MKKKHNPSCGSTSQCTSELFRLVPTALAAALLALGAAPVRAGVTGGEVISGSGSIEQPNGNTTNVYQHSHRLAVKWDTFNVGTNDTVNFYQPSSSSFVLNQIMDANASVIRGQINANGNVILVNANGIYFSASSQLNVGSLIASGHSLSVDDFMAGYLNFQREAGSNGSVINRGTINAATGGSVTLLGSSVENSGLIHAQAGRVNLAVGERITVDFDGDGLMRFVVDEALQENLSGLDTAILNTGSIQANGGSVLIEGRVAQDIFSRVVNNEGIIQAGRIENTGGEIRLVGSGGSDSSVVNTGQISASALDGQSNGGQITLHAEDGTLLVSGESRIEATSEHQQGGQIHLLGQQIGLSGTTQVDASGATGGGEILIGGDYQGKNTDIPNADKVIVTSDVSLNADATDNGDGGRIIVWADDWTRFAGNLSARGGDNGGDGGFAEVSGKNNLAYSGMADLRAPMGETGTLLLDPENITIVDGLADSAGQDDLLDPTPVISFDQIVDNDPDPDITNFTISNGTINAQLANVILQATNDIIQNADAAINIAETGVGITLQAGRHITLNGGITTSGGHIHLEADSPHHAGGSAGSNGTGTLTLGGSGLASNGGHITLIGNDFAINQDVNAGAGNINLARTQNAALGIGTGGSSQLSIAEFNRLESNGTITLGQARTAATDGLGESGLNNGIELLSSSITLNAALTTTASSDTILLISNGNITFGNNAVVASSSGGLTLHSLTGNISTGRAITAGDLVLNAGGDITTNSSHALAGSSILLEAGGDIGTSGARVTTSTNNLTAIAGGSAWITNTGTDATTLAGSAVGTFDVAHSGTGSSLAIGSGTNAAGSTINGINAGSVKIAVTGANNHLTVNQAIQSNAAGGHIELTSAGNITTAANLAATDGNILLTATNTTINLNSGTLTANAANRFIHLTAASIEQHAAHGGLVTQGLRLNSANAGHLNLHSNTNQIQTLAASIIGAGSNLSLNNNQALTIGTVDGLTGITTASGNLTLDVNGVLTANANITNSNSGSNIHLKASSFELLAGEISTNNGGLRMEAMSNSDGGNAINQNSGHRINTSALLLLLSGSGNNRNIHLGGTTNTIGRVAGRHTETDKSIGGITLVNSNNIEIGTITDPLTPGGLGDITGIQSQSLNITASNITLAADVTTTGTQTYTGAVTLA</sequence>
<organism evidence="3 4">
    <name type="scientific">Marinospirillum alkaliphilum DSM 21637</name>
    <dbReference type="NCBI Taxonomy" id="1122209"/>
    <lineage>
        <taxon>Bacteria</taxon>
        <taxon>Pseudomonadati</taxon>
        <taxon>Pseudomonadota</taxon>
        <taxon>Gammaproteobacteria</taxon>
        <taxon>Oceanospirillales</taxon>
        <taxon>Oceanospirillaceae</taxon>
        <taxon>Marinospirillum</taxon>
    </lineage>
</organism>
<feature type="non-terminal residue" evidence="3">
    <location>
        <position position="1177"/>
    </location>
</feature>
<dbReference type="PANTHER" id="PTHR12338">
    <property type="entry name" value="AUTOTRANSPORTER"/>
    <property type="match status" value="1"/>
</dbReference>
<dbReference type="STRING" id="1122209.SAMN02745752_02805"/>
<feature type="chain" id="PRO_5013380887" evidence="1">
    <location>
        <begin position="42"/>
        <end position="1177"/>
    </location>
</feature>
<dbReference type="SUPFAM" id="SSF51126">
    <property type="entry name" value="Pectin lyase-like"/>
    <property type="match status" value="1"/>
</dbReference>
<feature type="domain" description="Filamentous haemagglutinin FhaB/tRNA nuclease CdiA-like TPS" evidence="2">
    <location>
        <begin position="39"/>
        <end position="152"/>
    </location>
</feature>
<protein>
    <submittedName>
        <fullName evidence="3">Filamentous hemagglutinin family N-terminal domain-containing protein</fullName>
    </submittedName>
</protein>
<dbReference type="InterPro" id="IPR012334">
    <property type="entry name" value="Pectin_lyas_fold"/>
</dbReference>
<proteinExistence type="predicted"/>
<evidence type="ECO:0000313" key="4">
    <source>
        <dbReference type="Proteomes" id="UP000182350"/>
    </source>
</evidence>